<accession>A0A2G9YHN3</accession>
<comment type="caution">
    <text evidence="2">The sequence shown here is derived from an EMBL/GenBank/DDBJ whole genome shotgun (WGS) entry which is preliminary data.</text>
</comment>
<evidence type="ECO:0008006" key="4">
    <source>
        <dbReference type="Google" id="ProtNLM"/>
    </source>
</evidence>
<reference evidence="2 3" key="1">
    <citation type="submission" date="2017-09" db="EMBL/GenBank/DDBJ databases">
        <title>Depth-based differentiation of microbial function through sediment-hosted aquifers and enrichment of novel symbionts in the deep terrestrial subsurface.</title>
        <authorList>
            <person name="Probst A.J."/>
            <person name="Ladd B."/>
            <person name="Jarett J.K."/>
            <person name="Geller-Mcgrath D.E."/>
            <person name="Sieber C.M."/>
            <person name="Emerson J.B."/>
            <person name="Anantharaman K."/>
            <person name="Thomas B.C."/>
            <person name="Malmstrom R."/>
            <person name="Stieglmeier M."/>
            <person name="Klingl A."/>
            <person name="Woyke T."/>
            <person name="Ryan C.M."/>
            <person name="Banfield J.F."/>
        </authorList>
    </citation>
    <scope>NUCLEOTIDE SEQUENCE [LARGE SCALE GENOMIC DNA]</scope>
    <source>
        <strain evidence="2">CG23_combo_of_CG06-09_8_20_14_all_41_10</strain>
    </source>
</reference>
<organism evidence="2 3">
    <name type="scientific">Candidatus Sherwoodlollariibacterium unditelluris</name>
    <dbReference type="NCBI Taxonomy" id="1974757"/>
    <lineage>
        <taxon>Bacteria</taxon>
        <taxon>Pseudomonadati</taxon>
        <taxon>Candidatus Omnitrophota</taxon>
        <taxon>Candidatus Sherwoodlollariibacterium</taxon>
    </lineage>
</organism>
<gene>
    <name evidence="2" type="ORF">COX41_06615</name>
</gene>
<feature type="chain" id="PRO_5013829704" description="Type II secretion system protein GspC N-terminal domain-containing protein" evidence="1">
    <location>
        <begin position="22"/>
        <end position="164"/>
    </location>
</feature>
<evidence type="ECO:0000313" key="2">
    <source>
        <dbReference type="EMBL" id="PIP18736.1"/>
    </source>
</evidence>
<dbReference type="Proteomes" id="UP000231292">
    <property type="component" value="Unassembled WGS sequence"/>
</dbReference>
<evidence type="ECO:0000256" key="1">
    <source>
        <dbReference type="SAM" id="SignalP"/>
    </source>
</evidence>
<sequence>MKKYLIILVFILMIFKADAYAVNMNFTGPEEVTEENLSRAVQGQNKKTDQNQAREAIVRPKLEYTATGLRDPFQLAAFQTKSDKGKDTVKAVVAKSFPKLTLQGIIWGSSLPQAIINNKVIRVGDTLESVDIVDIGKEGVIVLFAGTEYKLITQQKSLKQKEEL</sequence>
<name>A0A2G9YHN3_9BACT</name>
<proteinExistence type="predicted"/>
<dbReference type="EMBL" id="PCRK01000171">
    <property type="protein sequence ID" value="PIP18736.1"/>
    <property type="molecule type" value="Genomic_DNA"/>
</dbReference>
<keyword evidence="1" id="KW-0732">Signal</keyword>
<feature type="signal peptide" evidence="1">
    <location>
        <begin position="1"/>
        <end position="21"/>
    </location>
</feature>
<protein>
    <recommendedName>
        <fullName evidence="4">Type II secretion system protein GspC N-terminal domain-containing protein</fullName>
    </recommendedName>
</protein>
<evidence type="ECO:0000313" key="3">
    <source>
        <dbReference type="Proteomes" id="UP000231292"/>
    </source>
</evidence>
<dbReference type="AlphaFoldDB" id="A0A2G9YHN3"/>